<evidence type="ECO:0000256" key="9">
    <source>
        <dbReference type="ARBA" id="ARBA00023034"/>
    </source>
</evidence>
<evidence type="ECO:0000256" key="4">
    <source>
        <dbReference type="ARBA" id="ARBA00022676"/>
    </source>
</evidence>
<keyword evidence="7" id="KW-0735">Signal-anchor</keyword>
<sequence>MYHSIQETTTLKENRCRYWKLMGLAAVCAALTVLLFSFIALNDSYVTVIYKSGTVPLIVAWTKYFSMKISDELKKTMVNCPYECDILERSDVDETRTPDAYIFHGRDLNASDLPQRYPHQLMVMMLFEAPPNAGRALFEVPPDYFNATLTYQTDSVYRWPYGKFEKRTDDEDSSSIITDEQVKLRAALPRKKKGPLLLVSHCDTHSLREETIRKMSEVIKITISGECNSYYPAADKEYCPKFNKCEEDLIATHRFYISFENSLCKGYITEKFFKRISQMLVPIVQNREIYNDEEIPPDSFIAVDDFRSIKDLGKHLENLLYNDTEYMKYFKWTKRYRKPYSFISDVGCKLCGDLHAKRRLQINNIRKHYFQNQCCIHFE</sequence>
<evidence type="ECO:0000259" key="14">
    <source>
        <dbReference type="Pfam" id="PF17039"/>
    </source>
</evidence>
<dbReference type="InterPro" id="IPR038577">
    <property type="entry name" value="GT10-like_C_sf"/>
</dbReference>
<name>A0ABR1C3H3_NECAM</name>
<dbReference type="InterPro" id="IPR001503">
    <property type="entry name" value="Glyco_trans_10"/>
</dbReference>
<evidence type="ECO:0000256" key="12">
    <source>
        <dbReference type="RuleBase" id="RU003832"/>
    </source>
</evidence>
<keyword evidence="16" id="KW-1185">Reference proteome</keyword>
<keyword evidence="11" id="KW-0325">Glycoprotein</keyword>
<keyword evidence="8 12" id="KW-1133">Transmembrane helix</keyword>
<protein>
    <recommendedName>
        <fullName evidence="12">Fucosyltransferase</fullName>
        <ecNumber evidence="12">2.4.1.-</ecNumber>
    </recommendedName>
</protein>
<comment type="similarity">
    <text evidence="3 12">Belongs to the glycosyltransferase 10 family.</text>
</comment>
<organism evidence="15 16">
    <name type="scientific">Necator americanus</name>
    <name type="common">Human hookworm</name>
    <dbReference type="NCBI Taxonomy" id="51031"/>
    <lineage>
        <taxon>Eukaryota</taxon>
        <taxon>Metazoa</taxon>
        <taxon>Ecdysozoa</taxon>
        <taxon>Nematoda</taxon>
        <taxon>Chromadorea</taxon>
        <taxon>Rhabditida</taxon>
        <taxon>Rhabditina</taxon>
        <taxon>Rhabditomorpha</taxon>
        <taxon>Strongyloidea</taxon>
        <taxon>Ancylostomatidae</taxon>
        <taxon>Bunostominae</taxon>
        <taxon>Necator</taxon>
    </lineage>
</organism>
<dbReference type="Proteomes" id="UP001303046">
    <property type="component" value="Unassembled WGS sequence"/>
</dbReference>
<keyword evidence="6 12" id="KW-0812">Transmembrane</keyword>
<dbReference type="InterPro" id="IPR055270">
    <property type="entry name" value="Glyco_tran_10_C"/>
</dbReference>
<keyword evidence="9 12" id="KW-0333">Golgi apparatus</keyword>
<dbReference type="Pfam" id="PF17039">
    <property type="entry name" value="Glyco_tran_10_N"/>
    <property type="match status" value="1"/>
</dbReference>
<keyword evidence="10 12" id="KW-0472">Membrane</keyword>
<feature type="transmembrane region" description="Helical" evidence="12">
    <location>
        <begin position="21"/>
        <end position="41"/>
    </location>
</feature>
<evidence type="ECO:0000256" key="11">
    <source>
        <dbReference type="ARBA" id="ARBA00023180"/>
    </source>
</evidence>
<evidence type="ECO:0000256" key="5">
    <source>
        <dbReference type="ARBA" id="ARBA00022679"/>
    </source>
</evidence>
<reference evidence="15 16" key="1">
    <citation type="submission" date="2023-08" db="EMBL/GenBank/DDBJ databases">
        <title>A Necator americanus chromosomal reference genome.</title>
        <authorList>
            <person name="Ilik V."/>
            <person name="Petrzelkova K.J."/>
            <person name="Pardy F."/>
            <person name="Fuh T."/>
            <person name="Niatou-Singa F.S."/>
            <person name="Gouil Q."/>
            <person name="Baker L."/>
            <person name="Ritchie M.E."/>
            <person name="Jex A.R."/>
            <person name="Gazzola D."/>
            <person name="Li H."/>
            <person name="Toshio Fujiwara R."/>
            <person name="Zhan B."/>
            <person name="Aroian R.V."/>
            <person name="Pafco B."/>
            <person name="Schwarz E.M."/>
        </authorList>
    </citation>
    <scope>NUCLEOTIDE SEQUENCE [LARGE SCALE GENOMIC DNA]</scope>
    <source>
        <strain evidence="15 16">Aroian</strain>
        <tissue evidence="15">Whole animal</tissue>
    </source>
</reference>
<keyword evidence="4 12" id="KW-0328">Glycosyltransferase</keyword>
<comment type="caution">
    <text evidence="15">The sequence shown here is derived from an EMBL/GenBank/DDBJ whole genome shotgun (WGS) entry which is preliminary data.</text>
</comment>
<evidence type="ECO:0000256" key="6">
    <source>
        <dbReference type="ARBA" id="ARBA00022692"/>
    </source>
</evidence>
<dbReference type="EC" id="2.4.1.-" evidence="12"/>
<dbReference type="SUPFAM" id="SSF53756">
    <property type="entry name" value="UDP-Glycosyltransferase/glycogen phosphorylase"/>
    <property type="match status" value="1"/>
</dbReference>
<comment type="subcellular location">
    <subcellularLocation>
        <location evidence="1 12">Golgi apparatus</location>
        <location evidence="1 12">Golgi stack membrane</location>
        <topology evidence="1 12">Single-pass type II membrane protein</topology>
    </subcellularLocation>
</comment>
<evidence type="ECO:0000313" key="15">
    <source>
        <dbReference type="EMBL" id="KAK6733099.1"/>
    </source>
</evidence>
<evidence type="ECO:0000256" key="7">
    <source>
        <dbReference type="ARBA" id="ARBA00022968"/>
    </source>
</evidence>
<accession>A0ABR1C3H3</accession>
<evidence type="ECO:0000256" key="2">
    <source>
        <dbReference type="ARBA" id="ARBA00004922"/>
    </source>
</evidence>
<feature type="domain" description="Fucosyltransferase N-terminal" evidence="14">
    <location>
        <begin position="56"/>
        <end position="162"/>
    </location>
</feature>
<dbReference type="Gene3D" id="3.40.50.11660">
    <property type="entry name" value="Glycosyl transferase family 10, C-terminal domain"/>
    <property type="match status" value="1"/>
</dbReference>
<keyword evidence="5 12" id="KW-0808">Transferase</keyword>
<evidence type="ECO:0000313" key="16">
    <source>
        <dbReference type="Proteomes" id="UP001303046"/>
    </source>
</evidence>
<evidence type="ECO:0000256" key="10">
    <source>
        <dbReference type="ARBA" id="ARBA00023136"/>
    </source>
</evidence>
<dbReference type="PANTHER" id="PTHR48438">
    <property type="entry name" value="ALPHA-(1,3)-FUCOSYLTRANSFERASE C-RELATED"/>
    <property type="match status" value="1"/>
</dbReference>
<evidence type="ECO:0000256" key="1">
    <source>
        <dbReference type="ARBA" id="ARBA00004447"/>
    </source>
</evidence>
<evidence type="ECO:0000256" key="3">
    <source>
        <dbReference type="ARBA" id="ARBA00008919"/>
    </source>
</evidence>
<comment type="pathway">
    <text evidence="2">Protein modification; protein glycosylation.</text>
</comment>
<dbReference type="PANTHER" id="PTHR48438:SF1">
    <property type="entry name" value="ALPHA-(1,3)-FUCOSYLTRANSFERASE C-RELATED"/>
    <property type="match status" value="1"/>
</dbReference>
<dbReference type="EMBL" id="JAVFWL010000002">
    <property type="protein sequence ID" value="KAK6733099.1"/>
    <property type="molecule type" value="Genomic_DNA"/>
</dbReference>
<gene>
    <name evidence="15" type="primary">Necator_chrII.g4873</name>
    <name evidence="15" type="ORF">RB195_017081</name>
</gene>
<evidence type="ECO:0000256" key="8">
    <source>
        <dbReference type="ARBA" id="ARBA00022989"/>
    </source>
</evidence>
<evidence type="ECO:0000259" key="13">
    <source>
        <dbReference type="Pfam" id="PF00852"/>
    </source>
</evidence>
<feature type="domain" description="Fucosyltransferase C-terminal" evidence="13">
    <location>
        <begin position="189"/>
        <end position="359"/>
    </location>
</feature>
<dbReference type="Pfam" id="PF00852">
    <property type="entry name" value="Glyco_transf_10"/>
    <property type="match status" value="1"/>
</dbReference>
<dbReference type="InterPro" id="IPR031481">
    <property type="entry name" value="Glyco_tran_10_N"/>
</dbReference>
<proteinExistence type="inferred from homology"/>